<dbReference type="PANTHER" id="PTHR22914">
    <property type="entry name" value="CHITIN SYNTHASE"/>
    <property type="match status" value="1"/>
</dbReference>
<dbReference type="PANTHER" id="PTHR22914:SF41">
    <property type="entry name" value="CHITIN SYNTHASE 7"/>
    <property type="match status" value="1"/>
</dbReference>
<dbReference type="CDD" id="cd07322">
    <property type="entry name" value="PriL_PriS_Eukaryotic"/>
    <property type="match status" value="1"/>
</dbReference>
<evidence type="ECO:0000256" key="8">
    <source>
        <dbReference type="ARBA" id="ARBA00022705"/>
    </source>
</evidence>
<evidence type="ECO:0000256" key="10">
    <source>
        <dbReference type="ARBA" id="ARBA00022989"/>
    </source>
</evidence>
<dbReference type="Pfam" id="PF03142">
    <property type="entry name" value="Chitin_synth_2"/>
    <property type="match status" value="1"/>
</dbReference>
<dbReference type="STRING" id="5286.A0A0K3CC35"/>
<gene>
    <name evidence="18" type="primary">FGENESH: predicted gene_6.57</name>
    <name evidence="18" type="ORF">BN2166_0031350</name>
</gene>
<protein>
    <recommendedName>
        <fullName evidence="3">chitin synthase</fullName>
        <ecNumber evidence="3">2.4.1.16</ecNumber>
    </recommendedName>
</protein>
<accession>A0A0K3CC35</accession>
<keyword evidence="11" id="KW-0408">Iron</keyword>
<feature type="compositionally biased region" description="Polar residues" evidence="14">
    <location>
        <begin position="889"/>
        <end position="900"/>
    </location>
</feature>
<keyword evidence="6" id="KW-0808">Transferase</keyword>
<feature type="compositionally biased region" description="Basic and acidic residues" evidence="14">
    <location>
        <begin position="1360"/>
        <end position="1373"/>
    </location>
</feature>
<evidence type="ECO:0000256" key="14">
    <source>
        <dbReference type="SAM" id="MobiDB-lite"/>
    </source>
</evidence>
<evidence type="ECO:0000256" key="3">
    <source>
        <dbReference type="ARBA" id="ARBA00012543"/>
    </source>
</evidence>
<evidence type="ECO:0000256" key="13">
    <source>
        <dbReference type="ARBA" id="ARBA00023136"/>
    </source>
</evidence>
<dbReference type="EC" id="2.4.1.16" evidence="3"/>
<feature type="transmembrane region" description="Helical" evidence="15">
    <location>
        <begin position="550"/>
        <end position="573"/>
    </location>
</feature>
<evidence type="ECO:0000256" key="2">
    <source>
        <dbReference type="ARBA" id="ARBA00004141"/>
    </source>
</evidence>
<evidence type="ECO:0000256" key="16">
    <source>
        <dbReference type="SAM" id="SignalP"/>
    </source>
</evidence>
<keyword evidence="5" id="KW-0639">Primosome</keyword>
<dbReference type="CDD" id="cd04190">
    <property type="entry name" value="Chitin_synth_C"/>
    <property type="match status" value="1"/>
</dbReference>
<dbReference type="InterPro" id="IPR029044">
    <property type="entry name" value="Nucleotide-diphossugar_trans"/>
</dbReference>
<feature type="region of interest" description="Disordered" evidence="14">
    <location>
        <begin position="727"/>
        <end position="915"/>
    </location>
</feature>
<dbReference type="GO" id="GO:0051539">
    <property type="term" value="F:4 iron, 4 sulfur cluster binding"/>
    <property type="evidence" value="ECO:0007669"/>
    <property type="project" value="UniProtKB-KW"/>
</dbReference>
<dbReference type="GO" id="GO:0071944">
    <property type="term" value="C:cell periphery"/>
    <property type="evidence" value="ECO:0007669"/>
    <property type="project" value="TreeGrafter"/>
</dbReference>
<dbReference type="InterPro" id="IPR004835">
    <property type="entry name" value="Chitin_synth"/>
</dbReference>
<dbReference type="GO" id="GO:0006269">
    <property type="term" value="P:DNA replication, synthesis of primer"/>
    <property type="evidence" value="ECO:0007669"/>
    <property type="project" value="UniProtKB-KW"/>
</dbReference>
<keyword evidence="7 15" id="KW-0812">Transmembrane</keyword>
<evidence type="ECO:0000256" key="7">
    <source>
        <dbReference type="ARBA" id="ARBA00022692"/>
    </source>
</evidence>
<evidence type="ECO:0000259" key="17">
    <source>
        <dbReference type="Pfam" id="PF04104"/>
    </source>
</evidence>
<feature type="transmembrane region" description="Helical" evidence="15">
    <location>
        <begin position="493"/>
        <end position="515"/>
    </location>
</feature>
<reference evidence="18 19" key="1">
    <citation type="submission" date="2015-07" db="EMBL/GenBank/DDBJ databases">
        <authorList>
            <person name="Cajimat M.N.B."/>
            <person name="Milazzo M.L."/>
            <person name="Fulhorst C.F."/>
        </authorList>
    </citation>
    <scope>NUCLEOTIDE SEQUENCE [LARGE SCALE GENOMIC DNA]</scope>
    <source>
        <strain evidence="18">Single colony</strain>
    </source>
</reference>
<keyword evidence="8" id="KW-0235">DNA replication</keyword>
<dbReference type="GO" id="GO:0046872">
    <property type="term" value="F:metal ion binding"/>
    <property type="evidence" value="ECO:0007669"/>
    <property type="project" value="UniProtKB-KW"/>
</dbReference>
<feature type="compositionally biased region" description="Low complexity" evidence="14">
    <location>
        <begin position="901"/>
        <end position="912"/>
    </location>
</feature>
<evidence type="ECO:0000256" key="9">
    <source>
        <dbReference type="ARBA" id="ARBA00022723"/>
    </source>
</evidence>
<dbReference type="GO" id="GO:0030428">
    <property type="term" value="C:cell septum"/>
    <property type="evidence" value="ECO:0007669"/>
    <property type="project" value="TreeGrafter"/>
</dbReference>
<keyword evidence="13 15" id="KW-0472">Membrane</keyword>
<keyword evidence="16" id="KW-0732">Signal</keyword>
<dbReference type="Pfam" id="PF04104">
    <property type="entry name" value="DNA_primase_lrg"/>
    <property type="match status" value="1"/>
</dbReference>
<evidence type="ECO:0000256" key="6">
    <source>
        <dbReference type="ARBA" id="ARBA00022676"/>
    </source>
</evidence>
<evidence type="ECO:0000256" key="12">
    <source>
        <dbReference type="ARBA" id="ARBA00023014"/>
    </source>
</evidence>
<dbReference type="GO" id="GO:0006031">
    <property type="term" value="P:chitin biosynthetic process"/>
    <property type="evidence" value="ECO:0007669"/>
    <property type="project" value="TreeGrafter"/>
</dbReference>
<evidence type="ECO:0000256" key="1">
    <source>
        <dbReference type="ARBA" id="ARBA00001966"/>
    </source>
</evidence>
<keyword evidence="4" id="KW-0004">4Fe-4S</keyword>
<evidence type="ECO:0000256" key="5">
    <source>
        <dbReference type="ARBA" id="ARBA00022515"/>
    </source>
</evidence>
<feature type="transmembrane region" description="Helical" evidence="15">
    <location>
        <begin position="521"/>
        <end position="543"/>
    </location>
</feature>
<feature type="region of interest" description="Disordered" evidence="14">
    <location>
        <begin position="1348"/>
        <end position="1373"/>
    </location>
</feature>
<dbReference type="EMBL" id="CWKI01000006">
    <property type="protein sequence ID" value="CTR07274.1"/>
    <property type="molecule type" value="Genomic_DNA"/>
</dbReference>
<dbReference type="InterPro" id="IPR016558">
    <property type="entry name" value="DNA_primase_lsu_euk"/>
</dbReference>
<dbReference type="GO" id="GO:0016020">
    <property type="term" value="C:membrane"/>
    <property type="evidence" value="ECO:0007669"/>
    <property type="project" value="UniProtKB-SubCell"/>
</dbReference>
<dbReference type="Pfam" id="PF26466">
    <property type="entry name" value="DNA_primase_lrg_N"/>
    <property type="match status" value="1"/>
</dbReference>
<comment type="subcellular location">
    <subcellularLocation>
        <location evidence="2">Membrane</location>
        <topology evidence="2">Multi-pass membrane protein</topology>
    </subcellularLocation>
</comment>
<proteinExistence type="predicted"/>
<keyword evidence="6" id="KW-0328">Glycosyltransferase</keyword>
<evidence type="ECO:0000313" key="18">
    <source>
        <dbReference type="EMBL" id="CTR07274.1"/>
    </source>
</evidence>
<feature type="signal peptide" evidence="16">
    <location>
        <begin position="1"/>
        <end position="15"/>
    </location>
</feature>
<dbReference type="SUPFAM" id="SSF53448">
    <property type="entry name" value="Nucleotide-diphospho-sugar transferases"/>
    <property type="match status" value="1"/>
</dbReference>
<feature type="region of interest" description="Disordered" evidence="14">
    <location>
        <begin position="65"/>
        <end position="104"/>
    </location>
</feature>
<feature type="chain" id="PRO_5013108065" description="chitin synthase" evidence="16">
    <location>
        <begin position="16"/>
        <end position="1416"/>
    </location>
</feature>
<dbReference type="Proteomes" id="UP000199069">
    <property type="component" value="Unassembled WGS sequence"/>
</dbReference>
<name>A0A0K3CC35_RHOTO</name>
<keyword evidence="9" id="KW-0479">Metal-binding</keyword>
<feature type="compositionally biased region" description="Polar residues" evidence="14">
    <location>
        <begin position="843"/>
        <end position="863"/>
    </location>
</feature>
<sequence>MGIVLARFFMALVFSWYLADRMVRKPRNLKRSVVSPAVLPEGANIDVTNTTGQAPWVESHVKRQQTMRLKKGGGRRGAASEKALPLSPSEKPRGGAPKGRNGTDVALPVGQDGMISMASIGAELFCVCLVTCYSEGYDGIKTTLDSIAATNYSDARKLLFVVCDGMITGSGEKMSTPDIVVSMIERDARFGDPQPMSYVAIADGAKAHNQAMVYAGHYTQVAGHRTPIIVVVKCGTPAEASEAKPGNRGKRDSQMVLMNFFGRVTYNDRMSPLDYDLFRKTQSLMGVTPDFFEVCLMVDADTMCYPESLGYLVRVMQNDNMVMGVCGETRIANKRQSWVTMIQVFEYFISHHLAKAFESVFGGVTCLPGCFSMYRIKARKQDDGDWFPVLVSPTITSEYSQSVVTTLHQKNLLLLGEDRFLTTILLRTFPNRKMMFCPKARCRTVVPDTFKVLLSQRRRWINSTIHNLMELVLVRNLCGTFCFSMQFITFIDLIGTVVLPIAICLTYTLIISSIINPPNSFGDAIPLVLLVGVLGLPGILILISTMKVVYVGWMLIYLLALPIWNCVLPLYAFSKFDDFSWGETRKVAGETKGGDDHGASGGVSAASAVPLRRWEDWEKSRLRKIRREEKRRREFERQFGSRAVHPHHSISTFAESETASSFGGPDEDRWGQQIGAYNEDATSLENVPPPVGLYSLDEVEDDDDQTLNQHDLVNVLEVGWDDASPIGSPLPGATYPHHGNGSGYSTPSEQAHLQPRQQGYGQQQHYQAPTRGWTLTDTPLSAPPMTKTASSASNLPLNASSSSLASSGRSSPRADDPFADANSPGGVQPPPLISPLSFAHDPSYTSLASSTATGFNTSVSSEQQHARRRSLTNSPQATRGDPLMANRGAPSSSRSLGAPQTSLSSSASTSASRLEVPIAPRSGKYPSRLNLYERPPLEELTLEEFEVWAIDRLRLLADIESAQARNRSFKDIKEIVEKRAQEYLPLHPDSSKTADIDKERKKDHYSHFILRLAFCRSEELRQRFLKAEKELFHIRWDSDDPSERRRFVDSLNFGWEVVSEEEKQALWPQLSAASGLTGGSYSESFFKVDWTKVTDLVARRNVFLKGGKAYVPSSQEYSLVADEFGARLARGLELTAKALPRLDEDTRLIPILSHLSMGFMAGITSDYTFASTADGEAITAEMIPELSVQSFPLCMRNMQDVLKASRHLKHEGRQQYGLFLKGIGLSVEEALAFWRKSFSTITDDKFNKEYRYNIRHNYGLEGSRKNYTPKSCTAIITGPVPGPGQAHGCPFRHSSDQSLTSLLQSTLGSALSSSDLKEILAATKAGHYHVACTRVFEIQHAKLPGGKGVEKGEGVGGGDSVDHPNRYFDASRKVIREAKDSVKKEEDGAEGADVKPVVSGRKMVGVKKEEAMDVDP</sequence>
<keyword evidence="10 15" id="KW-1133">Transmembrane helix</keyword>
<feature type="compositionally biased region" description="Low complexity" evidence="14">
    <location>
        <begin position="757"/>
        <end position="767"/>
    </location>
</feature>
<feature type="compositionally biased region" description="Basic residues" evidence="14">
    <location>
        <begin position="65"/>
        <end position="74"/>
    </location>
</feature>
<feature type="domain" description="DNA primase large subunit C-terminal" evidence="17">
    <location>
        <begin position="1186"/>
        <end position="1368"/>
    </location>
</feature>
<keyword evidence="19" id="KW-1185">Reference proteome</keyword>
<keyword evidence="12" id="KW-0411">Iron-sulfur</keyword>
<evidence type="ECO:0000256" key="15">
    <source>
        <dbReference type="SAM" id="Phobius"/>
    </source>
</evidence>
<evidence type="ECO:0000313" key="19">
    <source>
        <dbReference type="Proteomes" id="UP000199069"/>
    </source>
</evidence>
<organism evidence="18 19">
    <name type="scientific">Rhodotorula toruloides</name>
    <name type="common">Yeast</name>
    <name type="synonym">Rhodosporidium toruloides</name>
    <dbReference type="NCBI Taxonomy" id="5286"/>
    <lineage>
        <taxon>Eukaryota</taxon>
        <taxon>Fungi</taxon>
        <taxon>Dikarya</taxon>
        <taxon>Basidiomycota</taxon>
        <taxon>Pucciniomycotina</taxon>
        <taxon>Microbotryomycetes</taxon>
        <taxon>Sporidiobolales</taxon>
        <taxon>Sporidiobolaceae</taxon>
        <taxon>Rhodotorula</taxon>
    </lineage>
</organism>
<comment type="cofactor">
    <cofactor evidence="1">
        <name>[4Fe-4S] cluster</name>
        <dbReference type="ChEBI" id="CHEBI:49883"/>
    </cofactor>
</comment>
<evidence type="ECO:0000256" key="11">
    <source>
        <dbReference type="ARBA" id="ARBA00023004"/>
    </source>
</evidence>
<dbReference type="GO" id="GO:0004100">
    <property type="term" value="F:chitin synthase activity"/>
    <property type="evidence" value="ECO:0007669"/>
    <property type="project" value="UniProtKB-EC"/>
</dbReference>
<dbReference type="InterPro" id="IPR058560">
    <property type="entry name" value="DNA_primase_C"/>
</dbReference>
<feature type="compositionally biased region" description="Low complexity" evidence="14">
    <location>
        <begin position="789"/>
        <end position="811"/>
    </location>
</feature>
<dbReference type="Gene3D" id="1.20.930.80">
    <property type="match status" value="1"/>
</dbReference>
<evidence type="ECO:0000256" key="4">
    <source>
        <dbReference type="ARBA" id="ARBA00022485"/>
    </source>
</evidence>